<organism evidence="18 19">
    <name type="scientific">Porphyromonas macacae</name>
    <dbReference type="NCBI Taxonomy" id="28115"/>
    <lineage>
        <taxon>Bacteria</taxon>
        <taxon>Pseudomonadati</taxon>
        <taxon>Bacteroidota</taxon>
        <taxon>Bacteroidia</taxon>
        <taxon>Bacteroidales</taxon>
        <taxon>Porphyromonadaceae</taxon>
        <taxon>Porphyromonas</taxon>
    </lineage>
</organism>
<evidence type="ECO:0000256" key="13">
    <source>
        <dbReference type="PIRNR" id="PIRNR006769"/>
    </source>
</evidence>
<evidence type="ECO:0000313" key="19">
    <source>
        <dbReference type="Proteomes" id="UP000030103"/>
    </source>
</evidence>
<evidence type="ECO:0000256" key="1">
    <source>
        <dbReference type="ARBA" id="ARBA00002151"/>
    </source>
</evidence>
<dbReference type="Proteomes" id="UP000030103">
    <property type="component" value="Unassembled WGS sequence"/>
</dbReference>
<feature type="binding site" evidence="15">
    <location>
        <position position="207"/>
    </location>
    <ligand>
        <name>NADP(+)</name>
        <dbReference type="ChEBI" id="CHEBI:58349"/>
    </ligand>
</feature>
<comment type="cofactor">
    <cofactor evidence="13 16">
        <name>Zn(2+)</name>
        <dbReference type="ChEBI" id="CHEBI:29105"/>
    </cofactor>
    <text evidence="13 16">Binds 1 zinc ion.</text>
</comment>
<comment type="similarity">
    <text evidence="4 13">In the N-terminal section; belongs to the cytidine and deoxycytidylate deaminase family.</text>
</comment>
<comment type="pathway">
    <text evidence="3 13">Cofactor biosynthesis; riboflavin biosynthesis; 5-amino-6-(D-ribitylamino)uracil from GTP: step 3/4.</text>
</comment>
<dbReference type="PROSITE" id="PS00903">
    <property type="entry name" value="CYT_DCMP_DEAMINASES_1"/>
    <property type="match status" value="1"/>
</dbReference>
<dbReference type="InterPro" id="IPR050765">
    <property type="entry name" value="Riboflavin_Biosynth_HTPR"/>
</dbReference>
<keyword evidence="10 13" id="KW-0521">NADP</keyword>
<protein>
    <recommendedName>
        <fullName evidence="13">Riboflavin biosynthesis protein RibD</fullName>
    </recommendedName>
    <domain>
        <recommendedName>
            <fullName evidence="13">Diaminohydroxyphosphoribosylaminopyrimidine deaminase</fullName>
            <shortName evidence="13">DRAP deaminase</shortName>
            <ecNumber evidence="13">3.5.4.26</ecNumber>
        </recommendedName>
        <alternativeName>
            <fullName evidence="13">Riboflavin-specific deaminase</fullName>
        </alternativeName>
    </domain>
    <domain>
        <recommendedName>
            <fullName evidence="13">5-amino-6-(5-phosphoribosylamino)uracil reductase</fullName>
            <ecNumber evidence="13">1.1.1.193</ecNumber>
        </recommendedName>
        <alternativeName>
            <fullName evidence="13">HTP reductase</fullName>
        </alternativeName>
    </domain>
</protein>
<feature type="binding site" evidence="15">
    <location>
        <position position="157"/>
    </location>
    <ligand>
        <name>NADP(+)</name>
        <dbReference type="ChEBI" id="CHEBI:58349"/>
    </ligand>
</feature>
<feature type="domain" description="CMP/dCMP-type deaminase" evidence="17">
    <location>
        <begin position="2"/>
        <end position="125"/>
    </location>
</feature>
<feature type="binding site" evidence="15">
    <location>
        <position position="171"/>
    </location>
    <ligand>
        <name>substrate</name>
    </ligand>
</feature>
<feature type="binding site" evidence="16">
    <location>
        <position position="87"/>
    </location>
    <ligand>
        <name>Zn(2+)</name>
        <dbReference type="ChEBI" id="CHEBI:29105"/>
        <note>catalytic</note>
    </ligand>
</feature>
<reference evidence="18 19" key="1">
    <citation type="submission" date="2014-09" db="EMBL/GenBank/DDBJ databases">
        <title>Draft Genome Sequence of Porphyromonas macacae COT-192_OH2859.</title>
        <authorList>
            <person name="Wallis C."/>
            <person name="Deusch O."/>
            <person name="O'Flynn C."/>
            <person name="Davis I."/>
            <person name="Horsfall A."/>
            <person name="Kirkwood N."/>
            <person name="Harris S."/>
            <person name="Eisen J.A."/>
            <person name="Coil D.A."/>
            <person name="Darling A.E."/>
            <person name="Jospin G."/>
            <person name="Alexiev A."/>
        </authorList>
    </citation>
    <scope>NUCLEOTIDE SEQUENCE [LARGE SCALE GENOMIC DNA]</scope>
    <source>
        <strain evidence="19">COT-192 OH2859</strain>
    </source>
</reference>
<dbReference type="CDD" id="cd01284">
    <property type="entry name" value="Riboflavin_deaminase-reductase"/>
    <property type="match status" value="1"/>
</dbReference>
<dbReference type="InterPro" id="IPR002734">
    <property type="entry name" value="RibDG_C"/>
</dbReference>
<feature type="binding site" evidence="16">
    <location>
        <position position="51"/>
    </location>
    <ligand>
        <name>Zn(2+)</name>
        <dbReference type="ChEBI" id="CHEBI:29105"/>
        <note>catalytic</note>
    </ligand>
</feature>
<dbReference type="EMBL" id="JRFA01000016">
    <property type="protein sequence ID" value="KGN74048.1"/>
    <property type="molecule type" value="Genomic_DNA"/>
</dbReference>
<evidence type="ECO:0000313" key="18">
    <source>
        <dbReference type="EMBL" id="KGN74048.1"/>
    </source>
</evidence>
<keyword evidence="9 13" id="KW-0862">Zinc</keyword>
<evidence type="ECO:0000256" key="3">
    <source>
        <dbReference type="ARBA" id="ARBA00004910"/>
    </source>
</evidence>
<evidence type="ECO:0000256" key="16">
    <source>
        <dbReference type="PIRSR" id="PIRSR006769-3"/>
    </source>
</evidence>
<dbReference type="UniPathway" id="UPA00275">
    <property type="reaction ID" value="UER00401"/>
</dbReference>
<dbReference type="RefSeq" id="WP_036874023.1">
    <property type="nucleotide sequence ID" value="NZ_JRFA01000016.1"/>
</dbReference>
<dbReference type="InterPro" id="IPR004794">
    <property type="entry name" value="Eubact_RibD"/>
</dbReference>
<evidence type="ECO:0000256" key="9">
    <source>
        <dbReference type="ARBA" id="ARBA00022833"/>
    </source>
</evidence>
<dbReference type="eggNOG" id="COG0117">
    <property type="taxonomic scope" value="Bacteria"/>
</dbReference>
<accession>A0A0A2E578</accession>
<evidence type="ECO:0000259" key="17">
    <source>
        <dbReference type="PROSITE" id="PS51747"/>
    </source>
</evidence>
<sequence>MTTDEHYMRRCLELARMAEGQTSPNPLVGAVIVCDDRIIGEGYHHKAGWPHAEVEAVRSVHDKELLKRSTIYVSLEPCSHYGKTPPCAELIIRKKIPRVVMAMRDPFPEVSGRGEKMLREAGVEVACGILEAEARELNRFFLTAVEKKRPYITLKWARSADGFMDKKRNSSTIPPICFSSPVRMREVHRMRMTHDAILVGYRTALLDNPKLNNRYWPGGKTPLRIVLDRNKALPDNLHLFDGSIATLRIIDSTIKRIDPIPGVEYWQTDFSQPFLPALLKKLHEMNIRSLMVEGGAETLALFIKSNLYDRIDEEVSPIYLSEGISAPVY</sequence>
<evidence type="ECO:0000256" key="5">
    <source>
        <dbReference type="ARBA" id="ARBA00007417"/>
    </source>
</evidence>
<dbReference type="EC" id="3.5.4.26" evidence="13"/>
<dbReference type="Pfam" id="PF00383">
    <property type="entry name" value="dCMP_cyt_deam_1"/>
    <property type="match status" value="1"/>
</dbReference>
<evidence type="ECO:0000256" key="10">
    <source>
        <dbReference type="ARBA" id="ARBA00022857"/>
    </source>
</evidence>
<feature type="binding site" evidence="15">
    <location>
        <position position="211"/>
    </location>
    <ligand>
        <name>substrate</name>
    </ligand>
</feature>
<feature type="active site" description="Proton donor" evidence="14">
    <location>
        <position position="53"/>
    </location>
</feature>
<dbReference type="PANTHER" id="PTHR38011">
    <property type="entry name" value="DIHYDROFOLATE REDUCTASE FAMILY PROTEIN (AFU_ORTHOLOGUE AFUA_8G06820)"/>
    <property type="match status" value="1"/>
</dbReference>
<dbReference type="PROSITE" id="PS51747">
    <property type="entry name" value="CYT_DCMP_DEAMINASES_2"/>
    <property type="match status" value="1"/>
</dbReference>
<proteinExistence type="inferred from homology"/>
<dbReference type="SUPFAM" id="SSF53927">
    <property type="entry name" value="Cytidine deaminase-like"/>
    <property type="match status" value="1"/>
</dbReference>
<keyword evidence="6 13" id="KW-0686">Riboflavin biosynthesis</keyword>
<keyword evidence="19" id="KW-1185">Reference proteome</keyword>
<comment type="catalytic activity">
    <reaction evidence="13">
        <text>2,5-diamino-6-hydroxy-4-(5-phosphoribosylamino)-pyrimidine + H2O + H(+) = 5-amino-6-(5-phospho-D-ribosylamino)uracil + NH4(+)</text>
        <dbReference type="Rhea" id="RHEA:21868"/>
        <dbReference type="ChEBI" id="CHEBI:15377"/>
        <dbReference type="ChEBI" id="CHEBI:15378"/>
        <dbReference type="ChEBI" id="CHEBI:28938"/>
        <dbReference type="ChEBI" id="CHEBI:58453"/>
        <dbReference type="ChEBI" id="CHEBI:58614"/>
        <dbReference type="EC" id="3.5.4.26"/>
    </reaction>
</comment>
<dbReference type="STRING" id="28115.HQ47_06170"/>
<keyword evidence="12" id="KW-0511">Multifunctional enzyme</keyword>
<dbReference type="GO" id="GO:0008270">
    <property type="term" value="F:zinc ion binding"/>
    <property type="evidence" value="ECO:0007669"/>
    <property type="project" value="InterPro"/>
</dbReference>
<dbReference type="eggNOG" id="COG1985">
    <property type="taxonomic scope" value="Bacteria"/>
</dbReference>
<evidence type="ECO:0000256" key="6">
    <source>
        <dbReference type="ARBA" id="ARBA00022619"/>
    </source>
</evidence>
<dbReference type="InterPro" id="IPR002125">
    <property type="entry name" value="CMP_dCMP_dom"/>
</dbReference>
<evidence type="ECO:0000256" key="14">
    <source>
        <dbReference type="PIRSR" id="PIRSR006769-1"/>
    </source>
</evidence>
<dbReference type="InterPro" id="IPR024072">
    <property type="entry name" value="DHFR-like_dom_sf"/>
</dbReference>
<keyword evidence="11 13" id="KW-0560">Oxidoreductase</keyword>
<dbReference type="PIRSF" id="PIRSF006769">
    <property type="entry name" value="RibD"/>
    <property type="match status" value="1"/>
</dbReference>
<dbReference type="NCBIfam" id="TIGR00326">
    <property type="entry name" value="eubact_ribD"/>
    <property type="match status" value="1"/>
</dbReference>
<comment type="function">
    <text evidence="1 13">Converts 2,5-diamino-6-(ribosylamino)-4(3h)-pyrimidinone 5'-phosphate into 5-amino-6-(ribosylamino)-2,4(1h,3h)-pyrimidinedione 5'-phosphate.</text>
</comment>
<dbReference type="Gene3D" id="3.40.140.10">
    <property type="entry name" value="Cytidine Deaminase, domain 2"/>
    <property type="match status" value="1"/>
</dbReference>
<evidence type="ECO:0000256" key="2">
    <source>
        <dbReference type="ARBA" id="ARBA00004882"/>
    </source>
</evidence>
<dbReference type="GO" id="GO:0008835">
    <property type="term" value="F:diaminohydroxyphosphoribosylaminopyrimidine deaminase activity"/>
    <property type="evidence" value="ECO:0007669"/>
    <property type="project" value="UniProtKB-EC"/>
</dbReference>
<dbReference type="GO" id="GO:0009231">
    <property type="term" value="P:riboflavin biosynthetic process"/>
    <property type="evidence" value="ECO:0007669"/>
    <property type="project" value="UniProtKB-UniPathway"/>
</dbReference>
<evidence type="ECO:0000256" key="12">
    <source>
        <dbReference type="ARBA" id="ARBA00023268"/>
    </source>
</evidence>
<comment type="caution">
    <text evidence="18">The sequence shown here is derived from an EMBL/GenBank/DDBJ whole genome shotgun (WGS) entry which is preliminary data.</text>
</comment>
<feature type="binding site" evidence="15">
    <location>
        <position position="191"/>
    </location>
    <ligand>
        <name>substrate</name>
    </ligand>
</feature>
<feature type="binding site" evidence="15">
    <location>
        <position position="214"/>
    </location>
    <ligand>
        <name>substrate</name>
    </ligand>
</feature>
<evidence type="ECO:0000256" key="15">
    <source>
        <dbReference type="PIRSR" id="PIRSR006769-2"/>
    </source>
</evidence>
<dbReference type="EC" id="1.1.1.193" evidence="13"/>
<dbReference type="InterPro" id="IPR016192">
    <property type="entry name" value="APOBEC/CMP_deaminase_Zn-bd"/>
</dbReference>
<evidence type="ECO:0000256" key="7">
    <source>
        <dbReference type="ARBA" id="ARBA00022723"/>
    </source>
</evidence>
<dbReference type="SUPFAM" id="SSF53597">
    <property type="entry name" value="Dihydrofolate reductase-like"/>
    <property type="match status" value="1"/>
</dbReference>
<comment type="catalytic activity">
    <reaction evidence="13">
        <text>5-amino-6-(5-phospho-D-ribitylamino)uracil + NADP(+) = 5-amino-6-(5-phospho-D-ribosylamino)uracil + NADPH + H(+)</text>
        <dbReference type="Rhea" id="RHEA:17845"/>
        <dbReference type="ChEBI" id="CHEBI:15378"/>
        <dbReference type="ChEBI" id="CHEBI:57783"/>
        <dbReference type="ChEBI" id="CHEBI:58349"/>
        <dbReference type="ChEBI" id="CHEBI:58421"/>
        <dbReference type="ChEBI" id="CHEBI:58453"/>
        <dbReference type="EC" id="1.1.1.193"/>
    </reaction>
</comment>
<feature type="binding site" evidence="16">
    <location>
        <position position="78"/>
    </location>
    <ligand>
        <name>Zn(2+)</name>
        <dbReference type="ChEBI" id="CHEBI:29105"/>
        <note>catalytic</note>
    </ligand>
</feature>
<dbReference type="InterPro" id="IPR016193">
    <property type="entry name" value="Cytidine_deaminase-like"/>
</dbReference>
<comment type="pathway">
    <text evidence="2 13">Cofactor biosynthesis; riboflavin biosynthesis; 5-amino-6-(D-ribitylamino)uracil from GTP: step 2/4.</text>
</comment>
<evidence type="ECO:0000256" key="8">
    <source>
        <dbReference type="ARBA" id="ARBA00022801"/>
    </source>
</evidence>
<dbReference type="GO" id="GO:0008703">
    <property type="term" value="F:5-amino-6-(5-phosphoribosylamino)uracil reductase activity"/>
    <property type="evidence" value="ECO:0007669"/>
    <property type="project" value="UniProtKB-EC"/>
</dbReference>
<keyword evidence="7 13" id="KW-0479">Metal-binding</keyword>
<dbReference type="FunFam" id="3.40.140.10:FF:000025">
    <property type="entry name" value="Riboflavin biosynthesis protein RibD"/>
    <property type="match status" value="1"/>
</dbReference>
<evidence type="ECO:0000256" key="11">
    <source>
        <dbReference type="ARBA" id="ARBA00023002"/>
    </source>
</evidence>
<name>A0A0A2E578_9PORP</name>
<gene>
    <name evidence="18" type="ORF">HQ47_06170</name>
</gene>
<dbReference type="PANTHER" id="PTHR38011:SF7">
    <property type="entry name" value="2,5-DIAMINO-6-RIBOSYLAMINO-4(3H)-PYRIMIDINONE 5'-PHOSPHATE REDUCTASE"/>
    <property type="match status" value="1"/>
</dbReference>
<dbReference type="Pfam" id="PF01872">
    <property type="entry name" value="RibD_C"/>
    <property type="match status" value="1"/>
</dbReference>
<evidence type="ECO:0000256" key="4">
    <source>
        <dbReference type="ARBA" id="ARBA00005259"/>
    </source>
</evidence>
<feature type="binding site" evidence="15">
    <location>
        <position position="293"/>
    </location>
    <ligand>
        <name>substrate</name>
    </ligand>
</feature>
<dbReference type="Gene3D" id="3.40.430.10">
    <property type="entry name" value="Dihydrofolate Reductase, subunit A"/>
    <property type="match status" value="1"/>
</dbReference>
<keyword evidence="8 13" id="KW-0378">Hydrolase</keyword>
<feature type="binding site" evidence="15">
    <location>
        <position position="203"/>
    </location>
    <ligand>
        <name>substrate</name>
    </ligand>
</feature>
<comment type="similarity">
    <text evidence="5 13">In the C-terminal section; belongs to the HTP reductase family.</text>
</comment>
<dbReference type="AlphaFoldDB" id="A0A0A2E578"/>
<dbReference type="OrthoDB" id="9800865at2"/>